<dbReference type="Proteomes" id="UP000295685">
    <property type="component" value="Unassembled WGS sequence"/>
</dbReference>
<gene>
    <name evidence="2" type="ORF">CCUG60883_01361</name>
    <name evidence="1" type="ORF">CCUG60885_04212</name>
</gene>
<keyword evidence="3" id="KW-1185">Reference proteome</keyword>
<evidence type="ECO:0000313" key="1">
    <source>
        <dbReference type="EMBL" id="TDZ92098.1"/>
    </source>
</evidence>
<reference evidence="3 4" key="1">
    <citation type="journal article" date="2019" name="Sci. Rep.">
        <title>Extended insight into the Mycobacterium chelonae-abscessus complex through whole genome sequencing of Mycobacterium salmoniphilum outbreak and Mycobacterium salmoniphilum-like strains.</title>
        <authorList>
            <person name="Behra P.R.K."/>
            <person name="Das S."/>
            <person name="Pettersson B.M.F."/>
            <person name="Shirreff L."/>
            <person name="DuCote T."/>
            <person name="Jacobsson K.G."/>
            <person name="Ennis D.G."/>
            <person name="Kirsebom L.A."/>
        </authorList>
    </citation>
    <scope>NUCLEOTIDE SEQUENCE [LARGE SCALE GENOMIC DNA]</scope>
    <source>
        <strain evidence="2 3">CCUG 60883</strain>
        <strain evidence="1 4">CCUG 60885</strain>
    </source>
</reference>
<dbReference type="EMBL" id="PECM01000005">
    <property type="protein sequence ID" value="TEA07328.1"/>
    <property type="molecule type" value="Genomic_DNA"/>
</dbReference>
<name>A0A4R8SBW0_9MYCO</name>
<evidence type="ECO:0000313" key="2">
    <source>
        <dbReference type="EMBL" id="TEA07328.1"/>
    </source>
</evidence>
<protein>
    <submittedName>
        <fullName evidence="1">Uncharacterized protein</fullName>
    </submittedName>
</protein>
<evidence type="ECO:0000313" key="4">
    <source>
        <dbReference type="Proteomes" id="UP000295685"/>
    </source>
</evidence>
<comment type="caution">
    <text evidence="1">The sequence shown here is derived from an EMBL/GenBank/DDBJ whole genome shotgun (WGS) entry which is preliminary data.</text>
</comment>
<dbReference type="Proteomes" id="UP000294844">
    <property type="component" value="Unassembled WGS sequence"/>
</dbReference>
<sequence>MNRQMRIALAAEFRKLADKIEREEKSKFLVENDPGTRIPVLSDVEVGGKKRRIGYVLISDPEGPRDMPVITDEAAAIAWALREFNDPLLAEHKLTEQGRKTVNAMAVAALSAGTPLPSGVTVQHVPGGNPTVSWRGEDDALALLEDMQSRGLFTLATALRLKELES</sequence>
<evidence type="ECO:0000313" key="3">
    <source>
        <dbReference type="Proteomes" id="UP000294844"/>
    </source>
</evidence>
<dbReference type="EMBL" id="PECK01000008">
    <property type="protein sequence ID" value="TDZ92098.1"/>
    <property type="molecule type" value="Genomic_DNA"/>
</dbReference>
<proteinExistence type="predicted"/>
<dbReference type="AlphaFoldDB" id="A0A4R8SBW0"/>
<accession>A0A4R8SBW0</accession>
<dbReference type="RefSeq" id="WP_134148745.1">
    <property type="nucleotide sequence ID" value="NZ_PECK01000008.1"/>
</dbReference>
<organism evidence="1 4">
    <name type="scientific">Mycobacteroides salmoniphilum</name>
    <dbReference type="NCBI Taxonomy" id="404941"/>
    <lineage>
        <taxon>Bacteria</taxon>
        <taxon>Bacillati</taxon>
        <taxon>Actinomycetota</taxon>
        <taxon>Actinomycetes</taxon>
        <taxon>Mycobacteriales</taxon>
        <taxon>Mycobacteriaceae</taxon>
        <taxon>Mycobacteroides</taxon>
    </lineage>
</organism>